<feature type="domain" description="SET" evidence="5">
    <location>
        <begin position="1"/>
        <end position="110"/>
    </location>
</feature>
<dbReference type="CDD" id="cd00180">
    <property type="entry name" value="PKc"/>
    <property type="match status" value="1"/>
</dbReference>
<proteinExistence type="inferred from homology"/>
<dbReference type="Pfam" id="PF00069">
    <property type="entry name" value="Pkinase"/>
    <property type="match status" value="1"/>
</dbReference>
<dbReference type="GO" id="GO:0005524">
    <property type="term" value="F:ATP binding"/>
    <property type="evidence" value="ECO:0007669"/>
    <property type="project" value="InterPro"/>
</dbReference>
<dbReference type="PROSITE" id="PS50011">
    <property type="entry name" value="PROTEIN_KINASE_DOM"/>
    <property type="match status" value="1"/>
</dbReference>
<evidence type="ECO:0000313" key="7">
    <source>
        <dbReference type="Proteomes" id="UP000604046"/>
    </source>
</evidence>
<evidence type="ECO:0000313" key="6">
    <source>
        <dbReference type="EMBL" id="CAE7346488.1"/>
    </source>
</evidence>
<dbReference type="GO" id="GO:0070828">
    <property type="term" value="P:heterochromatin organization"/>
    <property type="evidence" value="ECO:0007669"/>
    <property type="project" value="TreeGrafter"/>
</dbReference>
<dbReference type="SUPFAM" id="SSF47473">
    <property type="entry name" value="EF-hand"/>
    <property type="match status" value="1"/>
</dbReference>
<dbReference type="InterPro" id="IPR008271">
    <property type="entry name" value="Ser/Thr_kinase_AS"/>
</dbReference>
<dbReference type="SUPFAM" id="SSF56784">
    <property type="entry name" value="HAD-like"/>
    <property type="match status" value="1"/>
</dbReference>
<dbReference type="Gene3D" id="1.10.238.10">
    <property type="entry name" value="EF-hand"/>
    <property type="match status" value="2"/>
</dbReference>
<feature type="domain" description="Protein kinase" evidence="3">
    <location>
        <begin position="259"/>
        <end position="563"/>
    </location>
</feature>
<dbReference type="Gene3D" id="2.170.270.10">
    <property type="entry name" value="SET domain"/>
    <property type="match status" value="1"/>
</dbReference>
<dbReference type="SMART" id="SM00220">
    <property type="entry name" value="S_TKc"/>
    <property type="match status" value="1"/>
</dbReference>
<dbReference type="InterPro" id="IPR046341">
    <property type="entry name" value="SET_dom_sf"/>
</dbReference>
<dbReference type="PANTHER" id="PTHR46820:SF1">
    <property type="entry name" value="HISTONE-LYSINE N-METHYLTRANSFERASE SETD7"/>
    <property type="match status" value="1"/>
</dbReference>
<reference evidence="6" key="1">
    <citation type="submission" date="2021-02" db="EMBL/GenBank/DDBJ databases">
        <authorList>
            <person name="Dougan E. K."/>
            <person name="Rhodes N."/>
            <person name="Thang M."/>
            <person name="Chan C."/>
        </authorList>
    </citation>
    <scope>NUCLEOTIDE SEQUENCE</scope>
</reference>
<dbReference type="InterPro" id="IPR000719">
    <property type="entry name" value="Prot_kinase_dom"/>
</dbReference>
<feature type="domain" description="EF-hand" evidence="4">
    <location>
        <begin position="608"/>
        <end position="643"/>
    </location>
</feature>
<dbReference type="GO" id="GO:0005509">
    <property type="term" value="F:calcium ion binding"/>
    <property type="evidence" value="ECO:0007669"/>
    <property type="project" value="InterPro"/>
</dbReference>
<dbReference type="InterPro" id="IPR036412">
    <property type="entry name" value="HAD-like_sf"/>
</dbReference>
<evidence type="ECO:0000256" key="1">
    <source>
        <dbReference type="ARBA" id="ARBA00024334"/>
    </source>
</evidence>
<dbReference type="SUPFAM" id="SSF56112">
    <property type="entry name" value="Protein kinase-like (PK-like)"/>
    <property type="match status" value="1"/>
</dbReference>
<dbReference type="PROSITE" id="PS50222">
    <property type="entry name" value="EF_HAND_2"/>
    <property type="match status" value="1"/>
</dbReference>
<evidence type="ECO:0000259" key="3">
    <source>
        <dbReference type="PROSITE" id="PS50011"/>
    </source>
</evidence>
<protein>
    <submittedName>
        <fullName evidence="6">Setd7 protein</fullName>
    </submittedName>
</protein>
<dbReference type="Pfam" id="PF00856">
    <property type="entry name" value="SET"/>
    <property type="match status" value="1"/>
</dbReference>
<evidence type="ECO:0000259" key="4">
    <source>
        <dbReference type="PROSITE" id="PS50222"/>
    </source>
</evidence>
<dbReference type="GO" id="GO:0003682">
    <property type="term" value="F:chromatin binding"/>
    <property type="evidence" value="ECO:0007669"/>
    <property type="project" value="TreeGrafter"/>
</dbReference>
<organism evidence="6 7">
    <name type="scientific">Symbiodinium natans</name>
    <dbReference type="NCBI Taxonomy" id="878477"/>
    <lineage>
        <taxon>Eukaryota</taxon>
        <taxon>Sar</taxon>
        <taxon>Alveolata</taxon>
        <taxon>Dinophyceae</taxon>
        <taxon>Suessiales</taxon>
        <taxon>Symbiodiniaceae</taxon>
        <taxon>Symbiodinium</taxon>
    </lineage>
</organism>
<name>A0A812PSV9_9DINO</name>
<accession>A0A812PSV9</accession>
<dbReference type="EMBL" id="CAJNDS010002136">
    <property type="protein sequence ID" value="CAE7346488.1"/>
    <property type="molecule type" value="Genomic_DNA"/>
</dbReference>
<dbReference type="PROSITE" id="PS00108">
    <property type="entry name" value="PROTEIN_KINASE_ST"/>
    <property type="match status" value="1"/>
</dbReference>
<dbReference type="InterPro" id="IPR011992">
    <property type="entry name" value="EF-hand-dom_pair"/>
</dbReference>
<dbReference type="InterPro" id="IPR001214">
    <property type="entry name" value="SET_dom"/>
</dbReference>
<dbReference type="Gene3D" id="1.10.510.10">
    <property type="entry name" value="Transferase(Phosphotransferase) domain 1"/>
    <property type="match status" value="1"/>
</dbReference>
<feature type="region of interest" description="Disordered" evidence="2">
    <location>
        <begin position="148"/>
        <end position="176"/>
    </location>
</feature>
<dbReference type="Proteomes" id="UP000604046">
    <property type="component" value="Unassembled WGS sequence"/>
</dbReference>
<dbReference type="InterPro" id="IPR002048">
    <property type="entry name" value="EF_hand_dom"/>
</dbReference>
<dbReference type="PROSITE" id="PS50280">
    <property type="entry name" value="SET"/>
    <property type="match status" value="1"/>
</dbReference>
<dbReference type="InterPro" id="IPR011009">
    <property type="entry name" value="Kinase-like_dom_sf"/>
</dbReference>
<dbReference type="GO" id="GO:0005634">
    <property type="term" value="C:nucleus"/>
    <property type="evidence" value="ECO:0007669"/>
    <property type="project" value="TreeGrafter"/>
</dbReference>
<dbReference type="GO" id="GO:0005694">
    <property type="term" value="C:chromosome"/>
    <property type="evidence" value="ECO:0007669"/>
    <property type="project" value="TreeGrafter"/>
</dbReference>
<dbReference type="OrthoDB" id="294378at2759"/>
<dbReference type="SUPFAM" id="SSF82199">
    <property type="entry name" value="SET domain"/>
    <property type="match status" value="1"/>
</dbReference>
<evidence type="ECO:0000259" key="5">
    <source>
        <dbReference type="PROSITE" id="PS50280"/>
    </source>
</evidence>
<dbReference type="PANTHER" id="PTHR46820">
    <property type="entry name" value="HISTONE-LYSINE N-METHYLTRANSFERASE SETD7"/>
    <property type="match status" value="1"/>
</dbReference>
<comment type="similarity">
    <text evidence="1">Belongs to the protein kinase superfamily. Ser/Thr protein kinase family. CDPK subfamily.</text>
</comment>
<sequence>MEGLFAKRPLRAGELCSWYNGLRCSHEEVNDREWCLNGMTIALDRETVLDVPAEFASTDTFRACLGHKANHLKPNNAKYEVFDHPRFGLIKAIRAVRDIDAHEEICCDYGYDGEEEDWKSPRLRSAPASSFGAFSGLGFLCSPRLFHPTGSAPPTPNGPSVAKSRTRRTRRASGGDAEAACQSLYTPTTHSSTHRLSMHALEQNQWLAERVFIASTQCAFRLVQKAFAGLGRKEFRSSFARSSFIGRQAQSGIWGSTVTDLLKCCGSGTAQQNYMWNPTKDVLGQARLEKGCVVKQQRRNDMPLKAILAEFQHTSALCHPNILQVREYFVDILNVYVIAEWAEGGELSRVISRSRSDGRPPSVRWVASVAQQLLRALRHCHVKHKLVHADIKPENVLLFGQGALFEEEWIPPTVLLADFGNAAQKTDPTGETIFIPMGDPRYAAPELHQEQCFIEPFPQVQLPLDYMHATDIWMLGATIYEVLFLRLPFLEDFHGSHSEFLQKMCNYGQDDPYEAFAKAGQSLPVRAEERARAPQAVDLLEQLLDLSFEKRITADAALASPWLAAPARQTMSLQPSRSEVMLKNARSSGRKMLFTTLEVLARHSSLAREERDLLESFCTLDVNGHGEVTLEDLQAGLRQAVPTWTHRELTQVMAWMSKGFQDKVVDFRRFVACSLDLEDPVVAERLRILFHRFPRRGIQIHAVWRETSALSNMVAQALPGARSARLATAAQSLKDRLCQALQVQLNCSPKFVGSEPSKVRSKREAKIFFEIEPEHWERGNNDGPKENHLSKSKAIWMQKVRSAASSLAQKAEAVQQALNKHQPPEEHVKIHVDPDNFILADDMAGMLKITEGHGNQLMLQCPLGHSVRGGQAPAPTSALVRSHQHCNVCLEGLQERESLDVGDPTHCLVCGYAVCAQCLAKRTWLNSLFPAGGRTWMRLYMEGLETQGHFLDFERFKALWLGQVFRHHRTFSKPQMVVLAVRHASEKCARTCPCLRNCLQSLVRRCLWRECRGGGEARELRRPSLDGGAWGHDWQNCGSRGAASDVEVRYGPIELASDGVPLLKAEYKPARAIVFHHKYLFLPATWQDSVPVKLIIFDFDLTLAAVHVFHNLTGGAEGQGVGRCIASPPWATTERGQVRRLLALGSGFSFEALGGEPRVRILSETLRRLQEAEVDLIICTKGLVGTCRKILQDCGLLRFFPTVFGNVGDCYGCSQEFDIMSSVEKWSPPTDVAELLGTADCTFTASKGALISDLKAQHQLQFEEVLFVDDDPRELQSAARVCRTHLVKGASGAPMSGLSQDDLDEILAIVESSRAPPAS</sequence>
<comment type="caution">
    <text evidence="6">The sequence shown here is derived from an EMBL/GenBank/DDBJ whole genome shotgun (WGS) entry which is preliminary data.</text>
</comment>
<dbReference type="InterPro" id="IPR023214">
    <property type="entry name" value="HAD_sf"/>
</dbReference>
<keyword evidence="7" id="KW-1185">Reference proteome</keyword>
<evidence type="ECO:0000256" key="2">
    <source>
        <dbReference type="SAM" id="MobiDB-lite"/>
    </source>
</evidence>
<dbReference type="GO" id="GO:0004672">
    <property type="term" value="F:protein kinase activity"/>
    <property type="evidence" value="ECO:0007669"/>
    <property type="project" value="InterPro"/>
</dbReference>
<dbReference type="Gene3D" id="3.40.50.1000">
    <property type="entry name" value="HAD superfamily/HAD-like"/>
    <property type="match status" value="1"/>
</dbReference>
<gene>
    <name evidence="6" type="primary">setd7</name>
    <name evidence="6" type="ORF">SNAT2548_LOCUS18173</name>
</gene>